<evidence type="ECO:0000256" key="6">
    <source>
        <dbReference type="RuleBase" id="RU003915"/>
    </source>
</evidence>
<dbReference type="HOGENOM" id="CLU_098197_3_0_6"/>
<keyword evidence="9" id="KW-1185">Reference proteome</keyword>
<dbReference type="InterPro" id="IPR001179">
    <property type="entry name" value="PPIase_FKBP_dom"/>
</dbReference>
<dbReference type="PANTHER" id="PTHR47861">
    <property type="entry name" value="FKBP-TYPE PEPTIDYL-PROLYL CIS-TRANS ISOMERASE SLYD"/>
    <property type="match status" value="1"/>
</dbReference>
<dbReference type="InterPro" id="IPR046357">
    <property type="entry name" value="PPIase_dom_sf"/>
</dbReference>
<dbReference type="GO" id="GO:0003755">
    <property type="term" value="F:peptidyl-prolyl cis-trans isomerase activity"/>
    <property type="evidence" value="ECO:0007669"/>
    <property type="project" value="UniProtKB-UniRule"/>
</dbReference>
<dbReference type="PROSITE" id="PS50059">
    <property type="entry name" value="FKBP_PPIASE"/>
    <property type="match status" value="1"/>
</dbReference>
<dbReference type="AlphaFoldDB" id="Q0VSD9"/>
<protein>
    <recommendedName>
        <fullName evidence="6">Peptidyl-prolyl cis-trans isomerase</fullName>
        <ecNumber evidence="6">5.2.1.8</ecNumber>
    </recommendedName>
</protein>
<accession>Q0VSD9</accession>
<evidence type="ECO:0000256" key="2">
    <source>
        <dbReference type="ARBA" id="ARBA00006577"/>
    </source>
</evidence>
<evidence type="ECO:0000313" key="9">
    <source>
        <dbReference type="Proteomes" id="UP000008871"/>
    </source>
</evidence>
<dbReference type="EC" id="5.2.1.8" evidence="6"/>
<keyword evidence="3 5" id="KW-0697">Rotamase</keyword>
<dbReference type="EMBL" id="AM286690">
    <property type="protein sequence ID" value="CAL15909.1"/>
    <property type="molecule type" value="Genomic_DNA"/>
</dbReference>
<evidence type="ECO:0000256" key="4">
    <source>
        <dbReference type="ARBA" id="ARBA00023235"/>
    </source>
</evidence>
<dbReference type="NCBIfam" id="NF011676">
    <property type="entry name" value="PRK15095.1"/>
    <property type="match status" value="1"/>
</dbReference>
<evidence type="ECO:0000256" key="1">
    <source>
        <dbReference type="ARBA" id="ARBA00000971"/>
    </source>
</evidence>
<organism evidence="8 9">
    <name type="scientific">Alcanivorax borkumensis (strain ATCC 700651 / DSM 11573 / NCIMB 13689 / SK2)</name>
    <dbReference type="NCBI Taxonomy" id="393595"/>
    <lineage>
        <taxon>Bacteria</taxon>
        <taxon>Pseudomonadati</taxon>
        <taxon>Pseudomonadota</taxon>
        <taxon>Gammaproteobacteria</taxon>
        <taxon>Oceanospirillales</taxon>
        <taxon>Alcanivoracaceae</taxon>
        <taxon>Alcanivorax</taxon>
    </lineage>
</organism>
<reference evidence="8 9" key="1">
    <citation type="journal article" date="2006" name="Nat. Biotechnol.">
        <title>Genome sequence of the ubiquitous hydrocarbon-degrading marine bacterium Alcanivorax borkumensis.</title>
        <authorList>
            <person name="Schneiker S."/>
            <person name="Martins dos Santos V.A.P."/>
            <person name="Bartels D."/>
            <person name="Bekel T."/>
            <person name="Brecht M."/>
            <person name="Buhrmester J."/>
            <person name="Chernikova T.N."/>
            <person name="Denaro R."/>
            <person name="Ferrer M."/>
            <person name="Gertler C."/>
            <person name="Goesmann A."/>
            <person name="Golyshina O.V."/>
            <person name="Kaminski F."/>
            <person name="Khachane A.N."/>
            <person name="Lang S."/>
            <person name="Linke B."/>
            <person name="McHardy A.C."/>
            <person name="Meyer F."/>
            <person name="Nechitaylo T."/>
            <person name="Puehler A."/>
            <person name="Regenhardt D."/>
            <person name="Rupp O."/>
            <person name="Sabirova J.S."/>
            <person name="Selbitschka W."/>
            <person name="Yakimov M.M."/>
            <person name="Timmis K.N."/>
            <person name="Vorhoelter F.-J."/>
            <person name="Weidner S."/>
            <person name="Kaiser O."/>
            <person name="Golyshin P.N."/>
        </authorList>
    </citation>
    <scope>NUCLEOTIDE SEQUENCE [LARGE SCALE GENOMIC DNA]</scope>
    <source>
        <strain evidence="9">ATCC 700651 / DSM 11573 / NCIMB 13689 / SK2</strain>
    </source>
</reference>
<keyword evidence="4 5" id="KW-0413">Isomerase</keyword>
<dbReference type="Pfam" id="PF00254">
    <property type="entry name" value="FKBP_C"/>
    <property type="match status" value="1"/>
</dbReference>
<dbReference type="STRING" id="393595.ABO_0461"/>
<evidence type="ECO:0000256" key="3">
    <source>
        <dbReference type="ARBA" id="ARBA00023110"/>
    </source>
</evidence>
<dbReference type="eggNOG" id="COG1047">
    <property type="taxonomic scope" value="Bacteria"/>
</dbReference>
<gene>
    <name evidence="8" type="primary">fkpB</name>
    <name evidence="8" type="ordered locus">ABO_0461</name>
</gene>
<evidence type="ECO:0000259" key="7">
    <source>
        <dbReference type="PROSITE" id="PS50059"/>
    </source>
</evidence>
<dbReference type="Gene3D" id="2.40.10.330">
    <property type="match status" value="1"/>
</dbReference>
<comment type="catalytic activity">
    <reaction evidence="1 5 6">
        <text>[protein]-peptidylproline (omega=180) = [protein]-peptidylproline (omega=0)</text>
        <dbReference type="Rhea" id="RHEA:16237"/>
        <dbReference type="Rhea" id="RHEA-COMP:10747"/>
        <dbReference type="Rhea" id="RHEA-COMP:10748"/>
        <dbReference type="ChEBI" id="CHEBI:83833"/>
        <dbReference type="ChEBI" id="CHEBI:83834"/>
        <dbReference type="EC" id="5.2.1.8"/>
    </reaction>
</comment>
<dbReference type="PANTHER" id="PTHR47861:SF4">
    <property type="entry name" value="FKBP-TYPE 16 KDA PEPTIDYL-PROLYL CIS-TRANS ISOMERASE"/>
    <property type="match status" value="1"/>
</dbReference>
<proteinExistence type="inferred from homology"/>
<dbReference type="InterPro" id="IPR048261">
    <property type="entry name" value="SlpA/SlyD-like_ins_sf"/>
</dbReference>
<dbReference type="Gene3D" id="3.10.50.40">
    <property type="match status" value="1"/>
</dbReference>
<name>Q0VSD9_ALCBS</name>
<dbReference type="SUPFAM" id="SSF54534">
    <property type="entry name" value="FKBP-like"/>
    <property type="match status" value="1"/>
</dbReference>
<comment type="similarity">
    <text evidence="2 6">Belongs to the FKBP-type PPIase family.</text>
</comment>
<evidence type="ECO:0000256" key="5">
    <source>
        <dbReference type="PROSITE-ProRule" id="PRU00277"/>
    </source>
</evidence>
<dbReference type="OrthoDB" id="9808891at2"/>
<sequence length="156" mass="17245">MSELLRVGPETRITLHFAVRLMDGTDLDSTFDGEPASFVWGDESLLPGFENAIRGLKAGDRRSVFLEAAKAFGEYNEQNVQHFTRDTFAEHDSLEPGMVLSFADAGGAELPGVIGKVDEEWVTVDFNHPLAGRDLTFEVEIISIERHAPEQPVTLN</sequence>
<dbReference type="Proteomes" id="UP000008871">
    <property type="component" value="Chromosome"/>
</dbReference>
<feature type="domain" description="PPIase FKBP-type" evidence="7">
    <location>
        <begin position="10"/>
        <end position="102"/>
    </location>
</feature>
<dbReference type="KEGG" id="abo:ABO_0461"/>
<evidence type="ECO:0000313" key="8">
    <source>
        <dbReference type="EMBL" id="CAL15909.1"/>
    </source>
</evidence>
<dbReference type="RefSeq" id="WP_011587747.1">
    <property type="nucleotide sequence ID" value="NC_008260.1"/>
</dbReference>